<evidence type="ECO:0000313" key="1">
    <source>
        <dbReference type="EMBL" id="KAH7671775.1"/>
    </source>
</evidence>
<sequence length="129" mass="13751">MGTSTGESSETAWAVPPPAAWYSPMPYVFGGLAAMLGLIVVAVLLLVCSYWKRFQHVGAVAGNTNLEAGVMRTISNGDDCKKIAANTISEERVLVIMAGDDKPSFLGVAFGSVIPLGEHHRLKKSLEME</sequence>
<accession>A0ACB7VDD2</accession>
<dbReference type="Proteomes" id="UP000827976">
    <property type="component" value="Chromosome 9"/>
</dbReference>
<evidence type="ECO:0000313" key="2">
    <source>
        <dbReference type="Proteomes" id="UP000827976"/>
    </source>
</evidence>
<dbReference type="EMBL" id="CM037019">
    <property type="protein sequence ID" value="KAH7671775.1"/>
    <property type="molecule type" value="Genomic_DNA"/>
</dbReference>
<gene>
    <name evidence="1" type="ORF">IHE45_09G010100</name>
</gene>
<organism evidence="1 2">
    <name type="scientific">Dioscorea alata</name>
    <name type="common">Purple yam</name>
    <dbReference type="NCBI Taxonomy" id="55571"/>
    <lineage>
        <taxon>Eukaryota</taxon>
        <taxon>Viridiplantae</taxon>
        <taxon>Streptophyta</taxon>
        <taxon>Embryophyta</taxon>
        <taxon>Tracheophyta</taxon>
        <taxon>Spermatophyta</taxon>
        <taxon>Magnoliopsida</taxon>
        <taxon>Liliopsida</taxon>
        <taxon>Dioscoreales</taxon>
        <taxon>Dioscoreaceae</taxon>
        <taxon>Dioscorea</taxon>
    </lineage>
</organism>
<proteinExistence type="predicted"/>
<reference evidence="2" key="1">
    <citation type="journal article" date="2022" name="Nat. Commun.">
        <title>Chromosome evolution and the genetic basis of agronomically important traits in greater yam.</title>
        <authorList>
            <person name="Bredeson J.V."/>
            <person name="Lyons J.B."/>
            <person name="Oniyinde I.O."/>
            <person name="Okereke N.R."/>
            <person name="Kolade O."/>
            <person name="Nnabue I."/>
            <person name="Nwadili C.O."/>
            <person name="Hribova E."/>
            <person name="Parker M."/>
            <person name="Nwogha J."/>
            <person name="Shu S."/>
            <person name="Carlson J."/>
            <person name="Kariba R."/>
            <person name="Muthemba S."/>
            <person name="Knop K."/>
            <person name="Barton G.J."/>
            <person name="Sherwood A.V."/>
            <person name="Lopez-Montes A."/>
            <person name="Asiedu R."/>
            <person name="Jamnadass R."/>
            <person name="Muchugi A."/>
            <person name="Goodstein D."/>
            <person name="Egesi C.N."/>
            <person name="Featherston J."/>
            <person name="Asfaw A."/>
            <person name="Simpson G.G."/>
            <person name="Dolezel J."/>
            <person name="Hendre P.S."/>
            <person name="Van Deynze A."/>
            <person name="Kumar P.L."/>
            <person name="Obidiegwu J.E."/>
            <person name="Bhattacharjee R."/>
            <person name="Rokhsar D.S."/>
        </authorList>
    </citation>
    <scope>NUCLEOTIDE SEQUENCE [LARGE SCALE GENOMIC DNA]</scope>
    <source>
        <strain evidence="2">cv. TDa95/00328</strain>
    </source>
</reference>
<comment type="caution">
    <text evidence="1">The sequence shown here is derived from an EMBL/GenBank/DDBJ whole genome shotgun (WGS) entry which is preliminary data.</text>
</comment>
<name>A0ACB7VDD2_DIOAL</name>
<keyword evidence="2" id="KW-1185">Reference proteome</keyword>
<protein>
    <submittedName>
        <fullName evidence="1">Uncharacterized protein</fullName>
    </submittedName>
</protein>